<protein>
    <submittedName>
        <fullName evidence="2">Uncharacterized protein</fullName>
    </submittedName>
</protein>
<feature type="region of interest" description="Disordered" evidence="1">
    <location>
        <begin position="63"/>
        <end position="91"/>
    </location>
</feature>
<gene>
    <name evidence="2" type="ORF">HAX54_020104</name>
</gene>
<evidence type="ECO:0000256" key="1">
    <source>
        <dbReference type="SAM" id="MobiDB-lite"/>
    </source>
</evidence>
<feature type="compositionally biased region" description="Acidic residues" evidence="1">
    <location>
        <begin position="74"/>
        <end position="91"/>
    </location>
</feature>
<sequence length="107" mass="12285">MDGSITGCEGYVSQNVSSELMAPLDNVAVSTDKLRQQLLKERLMLLKQKHRMLMDTLRQLETEKDKYGEASASESEDDTERVDAAEEDTDDEENTFFDTEFSFIKFF</sequence>
<comment type="caution">
    <text evidence="2">The sequence shown here is derived from an EMBL/GenBank/DDBJ whole genome shotgun (WGS) entry which is preliminary data.</text>
</comment>
<dbReference type="EMBL" id="JACEIK010002431">
    <property type="protein sequence ID" value="MCD9561130.1"/>
    <property type="molecule type" value="Genomic_DNA"/>
</dbReference>
<dbReference type="Proteomes" id="UP000823775">
    <property type="component" value="Unassembled WGS sequence"/>
</dbReference>
<evidence type="ECO:0000313" key="2">
    <source>
        <dbReference type="EMBL" id="MCD9561130.1"/>
    </source>
</evidence>
<name>A0ABS8UR69_DATST</name>
<evidence type="ECO:0000313" key="3">
    <source>
        <dbReference type="Proteomes" id="UP000823775"/>
    </source>
</evidence>
<organism evidence="2 3">
    <name type="scientific">Datura stramonium</name>
    <name type="common">Jimsonweed</name>
    <name type="synonym">Common thornapple</name>
    <dbReference type="NCBI Taxonomy" id="4076"/>
    <lineage>
        <taxon>Eukaryota</taxon>
        <taxon>Viridiplantae</taxon>
        <taxon>Streptophyta</taxon>
        <taxon>Embryophyta</taxon>
        <taxon>Tracheophyta</taxon>
        <taxon>Spermatophyta</taxon>
        <taxon>Magnoliopsida</taxon>
        <taxon>eudicotyledons</taxon>
        <taxon>Gunneridae</taxon>
        <taxon>Pentapetalae</taxon>
        <taxon>asterids</taxon>
        <taxon>lamiids</taxon>
        <taxon>Solanales</taxon>
        <taxon>Solanaceae</taxon>
        <taxon>Solanoideae</taxon>
        <taxon>Datureae</taxon>
        <taxon>Datura</taxon>
    </lineage>
</organism>
<reference evidence="2 3" key="1">
    <citation type="journal article" date="2021" name="BMC Genomics">
        <title>Datura genome reveals duplications of psychoactive alkaloid biosynthetic genes and high mutation rate following tissue culture.</title>
        <authorList>
            <person name="Rajewski A."/>
            <person name="Carter-House D."/>
            <person name="Stajich J."/>
            <person name="Litt A."/>
        </authorList>
    </citation>
    <scope>NUCLEOTIDE SEQUENCE [LARGE SCALE GENOMIC DNA]</scope>
    <source>
        <strain evidence="2">AR-01</strain>
    </source>
</reference>
<keyword evidence="3" id="KW-1185">Reference proteome</keyword>
<accession>A0ABS8UR69</accession>
<proteinExistence type="predicted"/>